<dbReference type="STRING" id="1182544.W9W329"/>
<feature type="region of interest" description="Disordered" evidence="2">
    <location>
        <begin position="66"/>
        <end position="90"/>
    </location>
</feature>
<dbReference type="InterPro" id="IPR020568">
    <property type="entry name" value="Ribosomal_Su5_D2-typ_SF"/>
</dbReference>
<dbReference type="Proteomes" id="UP000019473">
    <property type="component" value="Unassembled WGS sequence"/>
</dbReference>
<dbReference type="VEuPathDB" id="FungiDB:A1O7_06377"/>
<dbReference type="AlphaFoldDB" id="W9W329"/>
<reference evidence="4 5" key="1">
    <citation type="submission" date="2013-03" db="EMBL/GenBank/DDBJ databases">
        <title>The Genome Sequence of Cladophialophora yegresii CBS 114405.</title>
        <authorList>
            <consortium name="The Broad Institute Genomics Platform"/>
            <person name="Cuomo C."/>
            <person name="de Hoog S."/>
            <person name="Gorbushina A."/>
            <person name="Walker B."/>
            <person name="Young S.K."/>
            <person name="Zeng Q."/>
            <person name="Gargeya S."/>
            <person name="Fitzgerald M."/>
            <person name="Haas B."/>
            <person name="Abouelleil A."/>
            <person name="Allen A.W."/>
            <person name="Alvarado L."/>
            <person name="Arachchi H.M."/>
            <person name="Berlin A.M."/>
            <person name="Chapman S.B."/>
            <person name="Gainer-Dewar J."/>
            <person name="Goldberg J."/>
            <person name="Griggs A."/>
            <person name="Gujja S."/>
            <person name="Hansen M."/>
            <person name="Howarth C."/>
            <person name="Imamovic A."/>
            <person name="Ireland A."/>
            <person name="Larimer J."/>
            <person name="McCowan C."/>
            <person name="Murphy C."/>
            <person name="Pearson M."/>
            <person name="Poon T.W."/>
            <person name="Priest M."/>
            <person name="Roberts A."/>
            <person name="Saif S."/>
            <person name="Shea T."/>
            <person name="Sisk P."/>
            <person name="Sykes S."/>
            <person name="Wortman J."/>
            <person name="Nusbaum C."/>
            <person name="Birren B."/>
        </authorList>
    </citation>
    <scope>NUCLEOTIDE SEQUENCE [LARGE SCALE GENOMIC DNA]</scope>
    <source>
        <strain evidence="4 5">CBS 114405</strain>
    </source>
</reference>
<dbReference type="Gene3D" id="3.30.230.30">
    <property type="entry name" value="Impact, N-terminal domain"/>
    <property type="match status" value="1"/>
</dbReference>
<dbReference type="InterPro" id="IPR023582">
    <property type="entry name" value="Impact"/>
</dbReference>
<feature type="compositionally biased region" description="Low complexity" evidence="2">
    <location>
        <begin position="288"/>
        <end position="297"/>
    </location>
</feature>
<feature type="region of interest" description="Disordered" evidence="2">
    <location>
        <begin position="364"/>
        <end position="392"/>
    </location>
</feature>
<gene>
    <name evidence="4" type="ORF">A1O7_06377</name>
</gene>
<dbReference type="RefSeq" id="XP_007758569.1">
    <property type="nucleotide sequence ID" value="XM_007760379.1"/>
</dbReference>
<dbReference type="GeneID" id="19180954"/>
<feature type="region of interest" description="Disordered" evidence="2">
    <location>
        <begin position="281"/>
        <end position="332"/>
    </location>
</feature>
<dbReference type="EMBL" id="AMGW01000004">
    <property type="protein sequence ID" value="EXJ58946.1"/>
    <property type="molecule type" value="Genomic_DNA"/>
</dbReference>
<dbReference type="HOGENOM" id="CLU_040315_2_0_1"/>
<dbReference type="eggNOG" id="KOG3299">
    <property type="taxonomic scope" value="Eukaryota"/>
</dbReference>
<evidence type="ECO:0000259" key="3">
    <source>
        <dbReference type="Pfam" id="PF01205"/>
    </source>
</evidence>
<feature type="region of interest" description="Disordered" evidence="2">
    <location>
        <begin position="1"/>
        <end position="42"/>
    </location>
</feature>
<evidence type="ECO:0000256" key="1">
    <source>
        <dbReference type="ARBA" id="ARBA00007665"/>
    </source>
</evidence>
<dbReference type="InterPro" id="IPR036956">
    <property type="entry name" value="Impact_N_sf"/>
</dbReference>
<feature type="domain" description="Impact N-terminal" evidence="3">
    <location>
        <begin position="93"/>
        <end position="199"/>
    </location>
</feature>
<dbReference type="OrthoDB" id="69641at2759"/>
<dbReference type="GO" id="GO:0140469">
    <property type="term" value="P:GCN2-mediated signaling"/>
    <property type="evidence" value="ECO:0007669"/>
    <property type="project" value="TreeGrafter"/>
</dbReference>
<accession>W9W329</accession>
<dbReference type="InterPro" id="IPR001498">
    <property type="entry name" value="Impact_N"/>
</dbReference>
<keyword evidence="5" id="KW-1185">Reference proteome</keyword>
<dbReference type="SUPFAM" id="SSF54211">
    <property type="entry name" value="Ribosomal protein S5 domain 2-like"/>
    <property type="match status" value="1"/>
</dbReference>
<comment type="caution">
    <text evidence="4">The sequence shown here is derived from an EMBL/GenBank/DDBJ whole genome shotgun (WGS) entry which is preliminary data.</text>
</comment>
<dbReference type="Pfam" id="PF01205">
    <property type="entry name" value="Impact_N"/>
    <property type="match status" value="1"/>
</dbReference>
<evidence type="ECO:0000313" key="5">
    <source>
        <dbReference type="Proteomes" id="UP000019473"/>
    </source>
</evidence>
<organism evidence="4 5">
    <name type="scientific">Cladophialophora yegresii CBS 114405</name>
    <dbReference type="NCBI Taxonomy" id="1182544"/>
    <lineage>
        <taxon>Eukaryota</taxon>
        <taxon>Fungi</taxon>
        <taxon>Dikarya</taxon>
        <taxon>Ascomycota</taxon>
        <taxon>Pezizomycotina</taxon>
        <taxon>Eurotiomycetes</taxon>
        <taxon>Chaetothyriomycetidae</taxon>
        <taxon>Chaetothyriales</taxon>
        <taxon>Herpotrichiellaceae</taxon>
        <taxon>Cladophialophora</taxon>
    </lineage>
</organism>
<dbReference type="GO" id="GO:0005737">
    <property type="term" value="C:cytoplasm"/>
    <property type="evidence" value="ECO:0007669"/>
    <property type="project" value="TreeGrafter"/>
</dbReference>
<evidence type="ECO:0000313" key="4">
    <source>
        <dbReference type="EMBL" id="EXJ58946.1"/>
    </source>
</evidence>
<dbReference type="PANTHER" id="PTHR16301">
    <property type="entry name" value="IMPACT-RELATED"/>
    <property type="match status" value="1"/>
</dbReference>
<dbReference type="PANTHER" id="PTHR16301:SF25">
    <property type="entry name" value="PROTEIN IMPACT"/>
    <property type="match status" value="1"/>
</dbReference>
<protein>
    <recommendedName>
        <fullName evidence="3">Impact N-terminal domain-containing protein</fullName>
    </recommendedName>
</protein>
<proteinExistence type="inferred from homology"/>
<sequence>MTPSTTSNPRKRPLLYADDDPGDADNSRRQQQNHLGDQNASGGAIQHAQIFISSVIHDRKSTFQAHFHPGSSVFPPLGNGGGAQKPPPSTSITTIIKRLQSHPSFSTASHRVVAWRRGSSQQTLRLSSGGSGVGSKAAVATTFTTGSDDDGEKYGGRRLETVLSSMGVEGVIIVARWYGGVMLGPARFTHMENCAKEAINSWLDSLGGAQQQQQQQRQQEHVASSSSSSSKKPRVDGAGTGGGNAGTHDHDDRADRARLANQLDERDQNIVVLRGLLAEMTKGKGKGKASSASTDAGTGSGSGIETHKRDGALDSSPAPEPSSTASTTASPLKKLEYTAMPLARLRQLERARDATIAFILRQLDKAEQEQKTREKDTAVASKEDPHHVDGGG</sequence>
<feature type="compositionally biased region" description="Polar residues" evidence="2">
    <location>
        <begin position="29"/>
        <end position="41"/>
    </location>
</feature>
<comment type="similarity">
    <text evidence="1">Belongs to the IMPACT family.</text>
</comment>
<evidence type="ECO:0000256" key="2">
    <source>
        <dbReference type="SAM" id="MobiDB-lite"/>
    </source>
</evidence>
<feature type="region of interest" description="Disordered" evidence="2">
    <location>
        <begin position="206"/>
        <end position="252"/>
    </location>
</feature>
<dbReference type="GO" id="GO:0006446">
    <property type="term" value="P:regulation of translational initiation"/>
    <property type="evidence" value="ECO:0007669"/>
    <property type="project" value="TreeGrafter"/>
</dbReference>
<feature type="compositionally biased region" description="Low complexity" evidence="2">
    <location>
        <begin position="315"/>
        <end position="331"/>
    </location>
</feature>
<name>W9W329_9EURO</name>